<dbReference type="RefSeq" id="XP_001805389.1">
    <property type="nucleotide sequence ID" value="XM_001805337.1"/>
</dbReference>
<organism evidence="1 2">
    <name type="scientific">Phaeosphaeria nodorum (strain SN15 / ATCC MYA-4574 / FGSC 10173)</name>
    <name type="common">Glume blotch fungus</name>
    <name type="synonym">Parastagonospora nodorum</name>
    <dbReference type="NCBI Taxonomy" id="321614"/>
    <lineage>
        <taxon>Eukaryota</taxon>
        <taxon>Fungi</taxon>
        <taxon>Dikarya</taxon>
        <taxon>Ascomycota</taxon>
        <taxon>Pezizomycotina</taxon>
        <taxon>Dothideomycetes</taxon>
        <taxon>Pleosporomycetidae</taxon>
        <taxon>Pleosporales</taxon>
        <taxon>Pleosporineae</taxon>
        <taxon>Phaeosphaeriaceae</taxon>
        <taxon>Parastagonospora</taxon>
    </lineage>
</organism>
<protein>
    <submittedName>
        <fullName evidence="1">Uncharacterized protein</fullName>
    </submittedName>
</protein>
<gene>
    <name evidence="1" type="ORF">SNOG_15230</name>
</gene>
<proteinExistence type="predicted"/>
<dbReference type="InParanoid" id="Q0TZA7"/>
<reference evidence="2" key="1">
    <citation type="journal article" date="2007" name="Plant Cell">
        <title>Dothideomycete-plant interactions illuminated by genome sequencing and EST analysis of the wheat pathogen Stagonospora nodorum.</title>
        <authorList>
            <person name="Hane J.K."/>
            <person name="Lowe R.G."/>
            <person name="Solomon P.S."/>
            <person name="Tan K.C."/>
            <person name="Schoch C.L."/>
            <person name="Spatafora J.W."/>
            <person name="Crous P.W."/>
            <person name="Kodira C."/>
            <person name="Birren B.W."/>
            <person name="Galagan J.E."/>
            <person name="Torriani S.F."/>
            <person name="McDonald B.A."/>
            <person name="Oliver R.P."/>
        </authorList>
    </citation>
    <scope>NUCLEOTIDE SEQUENCE [LARGE SCALE GENOMIC DNA]</scope>
    <source>
        <strain evidence="2">SN15 / ATCC MYA-4574 / FGSC 10173</strain>
    </source>
</reference>
<evidence type="ECO:0000313" key="2">
    <source>
        <dbReference type="Proteomes" id="UP000001055"/>
    </source>
</evidence>
<sequence>MTNYITLPHKVAFSLEQRLTNVEAYMFTNAGPYASTKD</sequence>
<evidence type="ECO:0000313" key="1">
    <source>
        <dbReference type="EMBL" id="EAT77455.1"/>
    </source>
</evidence>
<dbReference type="KEGG" id="pno:SNOG_15230"/>
<accession>Q0TZA7</accession>
<dbReference type="GeneID" id="5982317"/>
<dbReference type="Proteomes" id="UP000001055">
    <property type="component" value="Unassembled WGS sequence"/>
</dbReference>
<dbReference type="EMBL" id="CH445360">
    <property type="protein sequence ID" value="EAT77455.1"/>
    <property type="molecule type" value="Genomic_DNA"/>
</dbReference>
<dbReference type="AlphaFoldDB" id="Q0TZA7"/>
<name>Q0TZA7_PHANO</name>